<proteinExistence type="predicted"/>
<gene>
    <name evidence="1" type="ORF">EDE15_5127</name>
</gene>
<dbReference type="OrthoDB" id="122575at2"/>
<evidence type="ECO:0000313" key="2">
    <source>
        <dbReference type="Proteomes" id="UP000269669"/>
    </source>
</evidence>
<accession>A0A3R9P2B1</accession>
<dbReference type="AlphaFoldDB" id="A0A3R9P2B1"/>
<comment type="caution">
    <text evidence="1">The sequence shown here is derived from an EMBL/GenBank/DDBJ whole genome shotgun (WGS) entry which is preliminary data.</text>
</comment>
<reference evidence="1 2" key="1">
    <citation type="submission" date="2018-12" db="EMBL/GenBank/DDBJ databases">
        <title>Sequencing of bacterial isolates from soil warming experiment in Harvard Forest, Massachusetts, USA.</title>
        <authorList>
            <person name="Deangelis K."/>
        </authorList>
    </citation>
    <scope>NUCLEOTIDE SEQUENCE [LARGE SCALE GENOMIC DNA]</scope>
    <source>
        <strain evidence="1 2">EB153</strain>
    </source>
</reference>
<protein>
    <recommendedName>
        <fullName evidence="3">Flagellar FliJ protein</fullName>
    </recommendedName>
</protein>
<keyword evidence="2" id="KW-1185">Reference proteome</keyword>
<name>A0A3R9P2B1_9BACT</name>
<evidence type="ECO:0000313" key="1">
    <source>
        <dbReference type="EMBL" id="RSL19458.1"/>
    </source>
</evidence>
<organism evidence="1 2">
    <name type="scientific">Edaphobacter aggregans</name>
    <dbReference type="NCBI Taxonomy" id="570835"/>
    <lineage>
        <taxon>Bacteria</taxon>
        <taxon>Pseudomonadati</taxon>
        <taxon>Acidobacteriota</taxon>
        <taxon>Terriglobia</taxon>
        <taxon>Terriglobales</taxon>
        <taxon>Acidobacteriaceae</taxon>
        <taxon>Edaphobacter</taxon>
    </lineage>
</organism>
<evidence type="ECO:0008006" key="3">
    <source>
        <dbReference type="Google" id="ProtNLM"/>
    </source>
</evidence>
<dbReference type="RefSeq" id="WP_125487678.1">
    <property type="nucleotide sequence ID" value="NZ_RSDW01000001.1"/>
</dbReference>
<dbReference type="Proteomes" id="UP000269669">
    <property type="component" value="Unassembled WGS sequence"/>
</dbReference>
<sequence>MRARLKVLQRLAILHGVVERTHAAVLERRATEVREAEEAIDLQHAVARSAVFEGRAALIVDDRMGWSLAEAQRELAGWRCESLERIRMEREALRASAHEQYAVSRIKSEQMRCVVQGVETEIAIEEGRRSQAAMDDRYLSRRSWVELQRALRDGAEIKGS</sequence>
<dbReference type="EMBL" id="RSDW01000001">
    <property type="protein sequence ID" value="RSL19458.1"/>
    <property type="molecule type" value="Genomic_DNA"/>
</dbReference>